<sequence length="56" mass="6294">MDVLEGVLEDLVMPERITDSFANRNDEDNFMANSIGDKLRSSSSIFNVFIADEIDP</sequence>
<dbReference type="RefSeq" id="WP_160628897.1">
    <property type="nucleotide sequence ID" value="NZ_CP047593.1"/>
</dbReference>
<dbReference type="KEGG" id="taer:GT409_09705"/>
<name>A0A6P1MF73_9BACT</name>
<reference evidence="1 2" key="1">
    <citation type="submission" date="2020-01" db="EMBL/GenBank/DDBJ databases">
        <title>Ponticoccus aerotolerans gen. nov., sp. nov., an anaerobic bacterium and proposal of Ponticoccusceae fam. nov., Ponticoccusles ord. nov. and Ponticoccuse classis nov. in the phylum Kiritimatiellaeota.</title>
        <authorList>
            <person name="Zhou L.Y."/>
            <person name="Du Z.J."/>
        </authorList>
    </citation>
    <scope>NUCLEOTIDE SEQUENCE [LARGE SCALE GENOMIC DNA]</scope>
    <source>
        <strain evidence="1 2">S-5007</strain>
    </source>
</reference>
<dbReference type="AlphaFoldDB" id="A0A6P1MF73"/>
<proteinExistence type="predicted"/>
<gene>
    <name evidence="1" type="ORF">GT409_09705</name>
</gene>
<dbReference type="Proteomes" id="UP000464954">
    <property type="component" value="Chromosome"/>
</dbReference>
<evidence type="ECO:0000313" key="2">
    <source>
        <dbReference type="Proteomes" id="UP000464954"/>
    </source>
</evidence>
<organism evidence="1 2">
    <name type="scientific">Tichowtungia aerotolerans</name>
    <dbReference type="NCBI Taxonomy" id="2697043"/>
    <lineage>
        <taxon>Bacteria</taxon>
        <taxon>Pseudomonadati</taxon>
        <taxon>Kiritimatiellota</taxon>
        <taxon>Tichowtungiia</taxon>
        <taxon>Tichowtungiales</taxon>
        <taxon>Tichowtungiaceae</taxon>
        <taxon>Tichowtungia</taxon>
    </lineage>
</organism>
<dbReference type="EMBL" id="CP047593">
    <property type="protein sequence ID" value="QHI69715.1"/>
    <property type="molecule type" value="Genomic_DNA"/>
</dbReference>
<keyword evidence="2" id="KW-1185">Reference proteome</keyword>
<accession>A0A6P1MF73</accession>
<evidence type="ECO:0000313" key="1">
    <source>
        <dbReference type="EMBL" id="QHI69715.1"/>
    </source>
</evidence>
<protein>
    <submittedName>
        <fullName evidence="1">Uncharacterized protein</fullName>
    </submittedName>
</protein>